<name>A0A6J6R273_9ZZZZ</name>
<dbReference type="GO" id="GO:0003824">
    <property type="term" value="F:catalytic activity"/>
    <property type="evidence" value="ECO:0007669"/>
    <property type="project" value="InterPro"/>
</dbReference>
<comment type="cofactor">
    <cofactor evidence="1">
        <name>Mg(2+)</name>
        <dbReference type="ChEBI" id="CHEBI:18420"/>
    </cofactor>
</comment>
<keyword evidence="2" id="KW-0479">Metal-binding</keyword>
<dbReference type="InterPro" id="IPR011206">
    <property type="entry name" value="Citrate_lyase_beta/mcl1/mcl2"/>
</dbReference>
<protein>
    <submittedName>
        <fullName evidence="5">Unannotated protein</fullName>
    </submittedName>
</protein>
<dbReference type="PIRSF" id="PIRSF015582">
    <property type="entry name" value="Cit_lyase_B"/>
    <property type="match status" value="1"/>
</dbReference>
<evidence type="ECO:0000259" key="4">
    <source>
        <dbReference type="Pfam" id="PF03328"/>
    </source>
</evidence>
<dbReference type="SUPFAM" id="SSF51621">
    <property type="entry name" value="Phosphoenolpyruvate/pyruvate domain"/>
    <property type="match status" value="1"/>
</dbReference>
<organism evidence="5">
    <name type="scientific">freshwater metagenome</name>
    <dbReference type="NCBI Taxonomy" id="449393"/>
    <lineage>
        <taxon>unclassified sequences</taxon>
        <taxon>metagenomes</taxon>
        <taxon>ecological metagenomes</taxon>
    </lineage>
</organism>
<evidence type="ECO:0000256" key="1">
    <source>
        <dbReference type="ARBA" id="ARBA00001946"/>
    </source>
</evidence>
<dbReference type="PANTHER" id="PTHR32308:SF0">
    <property type="entry name" value="HPCH_HPAI ALDOLASE_CITRATE LYASE DOMAIN-CONTAINING PROTEIN"/>
    <property type="match status" value="1"/>
</dbReference>
<dbReference type="EMBL" id="CAEZXW010000157">
    <property type="protein sequence ID" value="CAB4718041.1"/>
    <property type="molecule type" value="Genomic_DNA"/>
</dbReference>
<reference evidence="5" key="1">
    <citation type="submission" date="2020-05" db="EMBL/GenBank/DDBJ databases">
        <authorList>
            <person name="Chiriac C."/>
            <person name="Salcher M."/>
            <person name="Ghai R."/>
            <person name="Kavagutti S V."/>
        </authorList>
    </citation>
    <scope>NUCLEOTIDE SEQUENCE</scope>
</reference>
<proteinExistence type="predicted"/>
<evidence type="ECO:0000313" key="5">
    <source>
        <dbReference type="EMBL" id="CAB4718041.1"/>
    </source>
</evidence>
<gene>
    <name evidence="5" type="ORF">UFOPK2593_01520</name>
</gene>
<dbReference type="Gene3D" id="3.20.20.60">
    <property type="entry name" value="Phosphoenolpyruvate-binding domains"/>
    <property type="match status" value="1"/>
</dbReference>
<accession>A0A6J6R273</accession>
<dbReference type="AlphaFoldDB" id="A0A6J6R273"/>
<evidence type="ECO:0000256" key="2">
    <source>
        <dbReference type="ARBA" id="ARBA00022723"/>
    </source>
</evidence>
<dbReference type="InterPro" id="IPR015813">
    <property type="entry name" value="Pyrv/PenolPyrv_kinase-like_dom"/>
</dbReference>
<keyword evidence="3" id="KW-0460">Magnesium</keyword>
<sequence length="280" mass="30604">MRSYLYVPGDQPDRLAKCLERGADYVILDLEDAVPPNRKQEGREISGAWIAENSASAHKIWVRVNNSDDLVADLNAVITAPIVGLLFPKCENVEQLAALDLIISNIERKLGIPERSITVSALVETAEGILNAREIARAPRVSRMQIGEYDLKADMSVELGPDEKEFLYARSYVVLCSAAAGINPPIAPVGTDFKDLEAFRQSTIEHARMGYFGRTCIHPAQVAIVNEVFTPSAEVLAEAQDMIDRYDAQGGGVLTDAKGRLLDEAVIRSARRVVSLGKSL</sequence>
<dbReference type="Pfam" id="PF03328">
    <property type="entry name" value="HpcH_HpaI"/>
    <property type="match status" value="1"/>
</dbReference>
<dbReference type="InterPro" id="IPR040442">
    <property type="entry name" value="Pyrv_kinase-like_dom_sf"/>
</dbReference>
<dbReference type="GO" id="GO:0000287">
    <property type="term" value="F:magnesium ion binding"/>
    <property type="evidence" value="ECO:0007669"/>
    <property type="project" value="TreeGrafter"/>
</dbReference>
<dbReference type="InterPro" id="IPR005000">
    <property type="entry name" value="Aldolase/citrate-lyase_domain"/>
</dbReference>
<dbReference type="PANTHER" id="PTHR32308">
    <property type="entry name" value="LYASE BETA SUBUNIT, PUTATIVE (AFU_ORTHOLOGUE AFUA_4G13030)-RELATED"/>
    <property type="match status" value="1"/>
</dbReference>
<feature type="domain" description="HpcH/HpaI aldolase/citrate lyase" evidence="4">
    <location>
        <begin position="2"/>
        <end position="219"/>
    </location>
</feature>
<dbReference type="GO" id="GO:0006107">
    <property type="term" value="P:oxaloacetate metabolic process"/>
    <property type="evidence" value="ECO:0007669"/>
    <property type="project" value="TreeGrafter"/>
</dbReference>
<evidence type="ECO:0000256" key="3">
    <source>
        <dbReference type="ARBA" id="ARBA00022842"/>
    </source>
</evidence>